<organism evidence="7 8">
    <name type="scientific">Microvirga mediterraneensis</name>
    <dbReference type="NCBI Taxonomy" id="2754695"/>
    <lineage>
        <taxon>Bacteria</taxon>
        <taxon>Pseudomonadati</taxon>
        <taxon>Pseudomonadota</taxon>
        <taxon>Alphaproteobacteria</taxon>
        <taxon>Hyphomicrobiales</taxon>
        <taxon>Methylobacteriaceae</taxon>
        <taxon>Microvirga</taxon>
    </lineage>
</organism>
<dbReference type="Pfam" id="PF01212">
    <property type="entry name" value="Beta_elim_lyase"/>
    <property type="match status" value="1"/>
</dbReference>
<reference evidence="7 8" key="1">
    <citation type="submission" date="2020-07" db="EMBL/GenBank/DDBJ databases">
        <title>Draft genome and description of Microvirga mediterraneensis Marseille-Q2068 sp. nov.</title>
        <authorList>
            <person name="Boxberger M."/>
        </authorList>
    </citation>
    <scope>NUCLEOTIDE SEQUENCE [LARGE SCALE GENOMIC DNA]</scope>
    <source>
        <strain evidence="7 8">Marseille-Q2068</strain>
    </source>
</reference>
<comment type="cofactor">
    <cofactor evidence="1 5">
        <name>pyridoxal 5'-phosphate</name>
        <dbReference type="ChEBI" id="CHEBI:597326"/>
    </cofactor>
</comment>
<gene>
    <name evidence="7" type="ORF">H0S73_06540</name>
</gene>
<dbReference type="EC" id="4.1.2.48" evidence="5"/>
<dbReference type="EMBL" id="JACDXJ010000001">
    <property type="protein sequence ID" value="MBA1155786.1"/>
    <property type="molecule type" value="Genomic_DNA"/>
</dbReference>
<dbReference type="Proteomes" id="UP000572984">
    <property type="component" value="Unassembled WGS sequence"/>
</dbReference>
<comment type="caution">
    <text evidence="7">The sequence shown here is derived from an EMBL/GenBank/DDBJ whole genome shotgun (WGS) entry which is preliminary data.</text>
</comment>
<comment type="function">
    <text evidence="5">Catalyzes the cleavage of L-allo-threonine and L-threonine to glycine and acetaldehyde.</text>
</comment>
<dbReference type="PIRSF" id="PIRSF038940">
    <property type="entry name" value="Low_specificity_LTA"/>
    <property type="match status" value="1"/>
</dbReference>
<accession>A0A838BMU2</accession>
<comment type="similarity">
    <text evidence="2 5">Belongs to the threonine aldolase family.</text>
</comment>
<comment type="subunit">
    <text evidence="3">Homotetramer.</text>
</comment>
<dbReference type="RefSeq" id="WP_181051392.1">
    <property type="nucleotide sequence ID" value="NZ_JACDXJ010000001.1"/>
</dbReference>
<dbReference type="AlphaFoldDB" id="A0A838BMU2"/>
<keyword evidence="5" id="KW-0456">Lyase</keyword>
<dbReference type="GO" id="GO:0004793">
    <property type="term" value="F:threonine aldolase activity"/>
    <property type="evidence" value="ECO:0007669"/>
    <property type="project" value="UniProtKB-UniRule"/>
</dbReference>
<evidence type="ECO:0000313" key="7">
    <source>
        <dbReference type="EMBL" id="MBA1155786.1"/>
    </source>
</evidence>
<dbReference type="Gene3D" id="3.40.640.10">
    <property type="entry name" value="Type I PLP-dependent aspartate aminotransferase-like (Major domain)"/>
    <property type="match status" value="1"/>
</dbReference>
<dbReference type="InterPro" id="IPR015422">
    <property type="entry name" value="PyrdxlP-dep_Trfase_small"/>
</dbReference>
<comment type="catalytic activity">
    <reaction evidence="5">
        <text>L-allo-threonine = acetaldehyde + glycine</text>
        <dbReference type="Rhea" id="RHEA:26209"/>
        <dbReference type="ChEBI" id="CHEBI:15343"/>
        <dbReference type="ChEBI" id="CHEBI:57305"/>
        <dbReference type="ChEBI" id="CHEBI:58585"/>
        <dbReference type="EC" id="4.1.2.48"/>
    </reaction>
</comment>
<evidence type="ECO:0000259" key="6">
    <source>
        <dbReference type="Pfam" id="PF01212"/>
    </source>
</evidence>
<dbReference type="Gene3D" id="3.90.1150.10">
    <property type="entry name" value="Aspartate Aminotransferase, domain 1"/>
    <property type="match status" value="1"/>
</dbReference>
<evidence type="ECO:0000256" key="5">
    <source>
        <dbReference type="PIRNR" id="PIRNR038940"/>
    </source>
</evidence>
<sequence>MNFASDNIVGASAPVLQAIVQANAGAMAAYGNDEISRRVRARFSAIFEREVSVFFVATGTAANALALSSAVPPYGLCVCHREAHIIDDECGAPEFFMHGAKLAGLPGVGAKLRAEDVAAYLGSLPRAVKQMPPKALSISQVSEGGMVYGLDELAALGAVCREHGLSFHMDGARFASALVSLGCTPAEMTWKQGVDILSFGATKNGGLMAEAIVVFKPELAEALDYRSKRAGQIISKGRLVAAQFEGYFADGHWLDNARHANRMAALLSQGLLQVPGVRLAWPSEANEVFPIIPKTLDRALKDAGILYHDWTELSLPETEHVADHEVLIRLVTSWATREEDVRRLLEIASSGVGSHAAGRLP</sequence>
<dbReference type="GO" id="GO:0006567">
    <property type="term" value="P:L-threonine catabolic process"/>
    <property type="evidence" value="ECO:0007669"/>
    <property type="project" value="UniProtKB-UniRule"/>
</dbReference>
<protein>
    <recommendedName>
        <fullName evidence="5">L-threonine aldolase</fullName>
        <ecNumber evidence="5">4.1.2.48</ecNumber>
    </recommendedName>
</protein>
<keyword evidence="4 5" id="KW-0663">Pyridoxal phosphate</keyword>
<dbReference type="InterPro" id="IPR015424">
    <property type="entry name" value="PyrdxlP-dep_Trfase"/>
</dbReference>
<feature type="domain" description="Aromatic amino acid beta-eliminating lyase/threonine aldolase" evidence="6">
    <location>
        <begin position="3"/>
        <end position="287"/>
    </location>
</feature>
<dbReference type="PANTHER" id="PTHR48097:SF5">
    <property type="entry name" value="LOW SPECIFICITY L-THREONINE ALDOLASE"/>
    <property type="match status" value="1"/>
</dbReference>
<dbReference type="InterPro" id="IPR015421">
    <property type="entry name" value="PyrdxlP-dep_Trfase_major"/>
</dbReference>
<name>A0A838BMU2_9HYPH</name>
<evidence type="ECO:0000313" key="8">
    <source>
        <dbReference type="Proteomes" id="UP000572984"/>
    </source>
</evidence>
<evidence type="ECO:0000256" key="4">
    <source>
        <dbReference type="ARBA" id="ARBA00022898"/>
    </source>
</evidence>
<comment type="catalytic activity">
    <reaction evidence="5">
        <text>L-threonine = acetaldehyde + glycine</text>
        <dbReference type="Rhea" id="RHEA:19625"/>
        <dbReference type="ChEBI" id="CHEBI:15343"/>
        <dbReference type="ChEBI" id="CHEBI:57305"/>
        <dbReference type="ChEBI" id="CHEBI:57926"/>
        <dbReference type="EC" id="4.1.2.48"/>
    </reaction>
</comment>
<keyword evidence="8" id="KW-1185">Reference proteome</keyword>
<dbReference type="SUPFAM" id="SSF53383">
    <property type="entry name" value="PLP-dependent transferases"/>
    <property type="match status" value="1"/>
</dbReference>
<evidence type="ECO:0000256" key="3">
    <source>
        <dbReference type="ARBA" id="ARBA00011881"/>
    </source>
</evidence>
<dbReference type="InterPro" id="IPR001597">
    <property type="entry name" value="ArAA_b-elim_lyase/Thr_aldolase"/>
</dbReference>
<evidence type="ECO:0000256" key="2">
    <source>
        <dbReference type="ARBA" id="ARBA00006966"/>
    </source>
</evidence>
<dbReference type="InterPro" id="IPR026273">
    <property type="entry name" value="Low_specificity_L-TA_bact"/>
</dbReference>
<dbReference type="PANTHER" id="PTHR48097">
    <property type="entry name" value="L-THREONINE ALDOLASE-RELATED"/>
    <property type="match status" value="1"/>
</dbReference>
<evidence type="ECO:0000256" key="1">
    <source>
        <dbReference type="ARBA" id="ARBA00001933"/>
    </source>
</evidence>
<proteinExistence type="inferred from homology"/>